<evidence type="ECO:0000256" key="3">
    <source>
        <dbReference type="ARBA" id="ARBA00023172"/>
    </source>
</evidence>
<keyword evidence="3" id="KW-0233">DNA recombination</keyword>
<dbReference type="EMBL" id="JAFNME010000010">
    <property type="protein sequence ID" value="MBO1249424.1"/>
    <property type="molecule type" value="Genomic_DNA"/>
</dbReference>
<dbReference type="AlphaFoldDB" id="A0A939KDJ4"/>
<accession>A0A939KDJ4</accession>
<evidence type="ECO:0000256" key="2">
    <source>
        <dbReference type="ARBA" id="ARBA00023125"/>
    </source>
</evidence>
<dbReference type="InterPro" id="IPR050090">
    <property type="entry name" value="Tyrosine_recombinase_XerCD"/>
</dbReference>
<evidence type="ECO:0000313" key="5">
    <source>
        <dbReference type="EMBL" id="MBO1249424.1"/>
    </source>
</evidence>
<dbReference type="Pfam" id="PF00589">
    <property type="entry name" value="Phage_integrase"/>
    <property type="match status" value="1"/>
</dbReference>
<name>A0A939KDJ4_9BURK</name>
<keyword evidence="6" id="KW-1185">Reference proteome</keyword>
<dbReference type="Gene3D" id="1.10.443.10">
    <property type="entry name" value="Intergrase catalytic core"/>
    <property type="match status" value="1"/>
</dbReference>
<dbReference type="InterPro" id="IPR011010">
    <property type="entry name" value="DNA_brk_join_enz"/>
</dbReference>
<evidence type="ECO:0000259" key="4">
    <source>
        <dbReference type="PROSITE" id="PS51898"/>
    </source>
</evidence>
<dbReference type="InterPro" id="IPR002104">
    <property type="entry name" value="Integrase_catalytic"/>
</dbReference>
<sequence length="334" mass="37177">MPTVRKRGDLQWQAIVKRQGIGFASKTFTTKKDAEAWAKITEAEMLRGAYISRRDAEKITLAECIERYKKDVLPGLRGVGHEYILARLAEAFGKLALAHITPAKVAAHRDARLRAGRSPSTVKKELAKLSVIYKLAGQEWGIAGLENPVLNVSRPKEKNSRTRRLENGELEKLLAAAPKPVELLIRLALETAARLGELLALEWRDVDSARRVALLRGVGGRGTKNGDDVRAVPLSSAALVVLQELQALPLSIDGRVFYWWAGSDSFNKPWARLCKKAEIEDLRFHDLRHEATSRLFEKGVFEGVEVAAITGHKTLQMLKRYTHLRAADLAQKLG</sequence>
<dbReference type="Gene3D" id="1.10.150.130">
    <property type="match status" value="1"/>
</dbReference>
<keyword evidence="1" id="KW-0229">DNA integration</keyword>
<protein>
    <submittedName>
        <fullName evidence="5">Site-specific integrase</fullName>
    </submittedName>
</protein>
<gene>
    <name evidence="5" type="ORF">J1777_06175</name>
</gene>
<dbReference type="Proteomes" id="UP000664731">
    <property type="component" value="Unassembled WGS sequence"/>
</dbReference>
<dbReference type="GO" id="GO:0006310">
    <property type="term" value="P:DNA recombination"/>
    <property type="evidence" value="ECO:0007669"/>
    <property type="project" value="UniProtKB-KW"/>
</dbReference>
<dbReference type="PANTHER" id="PTHR30349">
    <property type="entry name" value="PHAGE INTEGRASE-RELATED"/>
    <property type="match status" value="1"/>
</dbReference>
<dbReference type="GO" id="GO:0015074">
    <property type="term" value="P:DNA integration"/>
    <property type="evidence" value="ECO:0007669"/>
    <property type="project" value="UniProtKB-KW"/>
</dbReference>
<evidence type="ECO:0000313" key="6">
    <source>
        <dbReference type="Proteomes" id="UP000664731"/>
    </source>
</evidence>
<keyword evidence="2" id="KW-0238">DNA-binding</keyword>
<dbReference type="GO" id="GO:0003677">
    <property type="term" value="F:DNA binding"/>
    <property type="evidence" value="ECO:0007669"/>
    <property type="project" value="UniProtKB-KW"/>
</dbReference>
<proteinExistence type="predicted"/>
<comment type="caution">
    <text evidence="5">The sequence shown here is derived from an EMBL/GenBank/DDBJ whole genome shotgun (WGS) entry which is preliminary data.</text>
</comment>
<dbReference type="CDD" id="cd00796">
    <property type="entry name" value="INT_Rci_Hp1_C"/>
    <property type="match status" value="1"/>
</dbReference>
<dbReference type="InterPro" id="IPR010998">
    <property type="entry name" value="Integrase_recombinase_N"/>
</dbReference>
<evidence type="ECO:0000256" key="1">
    <source>
        <dbReference type="ARBA" id="ARBA00022908"/>
    </source>
</evidence>
<dbReference type="SUPFAM" id="SSF56349">
    <property type="entry name" value="DNA breaking-rejoining enzymes"/>
    <property type="match status" value="1"/>
</dbReference>
<dbReference type="PROSITE" id="PS51898">
    <property type="entry name" value="TYR_RECOMBINASE"/>
    <property type="match status" value="1"/>
</dbReference>
<organism evidence="5 6">
    <name type="scientific">Comamonas denitrificans</name>
    <dbReference type="NCBI Taxonomy" id="117506"/>
    <lineage>
        <taxon>Bacteria</taxon>
        <taxon>Pseudomonadati</taxon>
        <taxon>Pseudomonadota</taxon>
        <taxon>Betaproteobacteria</taxon>
        <taxon>Burkholderiales</taxon>
        <taxon>Comamonadaceae</taxon>
        <taxon>Comamonas</taxon>
    </lineage>
</organism>
<dbReference type="PANTHER" id="PTHR30349:SF94">
    <property type="entry name" value="INTEGRASE_RECOMBINASE HI_1414-RELATED"/>
    <property type="match status" value="1"/>
</dbReference>
<dbReference type="RefSeq" id="WP_207574947.1">
    <property type="nucleotide sequence ID" value="NZ_JAFNME010000010.1"/>
</dbReference>
<reference evidence="5" key="1">
    <citation type="submission" date="2021-03" db="EMBL/GenBank/DDBJ databases">
        <title>Comamonas denitrificans.</title>
        <authorList>
            <person name="Finster K."/>
        </authorList>
    </citation>
    <scope>NUCLEOTIDE SEQUENCE</scope>
    <source>
        <strain evidence="5">MM2021_4</strain>
    </source>
</reference>
<feature type="domain" description="Tyr recombinase" evidence="4">
    <location>
        <begin position="160"/>
        <end position="334"/>
    </location>
</feature>
<dbReference type="InterPro" id="IPR013762">
    <property type="entry name" value="Integrase-like_cat_sf"/>
</dbReference>